<feature type="non-terminal residue" evidence="2">
    <location>
        <position position="1"/>
    </location>
</feature>
<dbReference type="Proteomes" id="UP000601435">
    <property type="component" value="Unassembled WGS sequence"/>
</dbReference>
<name>A0A812T2I8_9DINO</name>
<dbReference type="EMBL" id="CAJNJA010022876">
    <property type="protein sequence ID" value="CAE7501306.1"/>
    <property type="molecule type" value="Genomic_DNA"/>
</dbReference>
<evidence type="ECO:0000256" key="1">
    <source>
        <dbReference type="SAM" id="MobiDB-lite"/>
    </source>
</evidence>
<gene>
    <name evidence="2" type="ORF">SNEC2469_LOCUS14273</name>
</gene>
<proteinExistence type="predicted"/>
<dbReference type="AlphaFoldDB" id="A0A812T2I8"/>
<evidence type="ECO:0000313" key="3">
    <source>
        <dbReference type="Proteomes" id="UP000601435"/>
    </source>
</evidence>
<accession>A0A812T2I8</accession>
<feature type="region of interest" description="Disordered" evidence="1">
    <location>
        <begin position="122"/>
        <end position="158"/>
    </location>
</feature>
<reference evidence="2" key="1">
    <citation type="submission" date="2021-02" db="EMBL/GenBank/DDBJ databases">
        <authorList>
            <person name="Dougan E. K."/>
            <person name="Rhodes N."/>
            <person name="Thang M."/>
            <person name="Chan C."/>
        </authorList>
    </citation>
    <scope>NUCLEOTIDE SEQUENCE</scope>
</reference>
<comment type="caution">
    <text evidence="2">The sequence shown here is derived from an EMBL/GenBank/DDBJ whole genome shotgun (WGS) entry which is preliminary data.</text>
</comment>
<dbReference type="OrthoDB" id="446262at2759"/>
<evidence type="ECO:0000313" key="2">
    <source>
        <dbReference type="EMBL" id="CAE7501306.1"/>
    </source>
</evidence>
<sequence>MAADFPSLLGHVDECMEQRASLLSALRAKLDNADTKQQLPLPSDDGPVLLSLAEEIEEAEVPTAPTLAVIDVDDEEPSPAAAGDAGSGDAFSDVMAQLDRGLDARQQMIDALKVQLSKSAALPKAKTGPRTFTPQAAPRMPAQAFASPSVTAASGYGA</sequence>
<keyword evidence="3" id="KW-1185">Reference proteome</keyword>
<protein>
    <submittedName>
        <fullName evidence="2">Uncharacterized protein</fullName>
    </submittedName>
</protein>
<organism evidence="2 3">
    <name type="scientific">Symbiodinium necroappetens</name>
    <dbReference type="NCBI Taxonomy" id="1628268"/>
    <lineage>
        <taxon>Eukaryota</taxon>
        <taxon>Sar</taxon>
        <taxon>Alveolata</taxon>
        <taxon>Dinophyceae</taxon>
        <taxon>Suessiales</taxon>
        <taxon>Symbiodiniaceae</taxon>
        <taxon>Symbiodinium</taxon>
    </lineage>
</organism>